<evidence type="ECO:0000256" key="2">
    <source>
        <dbReference type="SAM" id="SignalP"/>
    </source>
</evidence>
<feature type="chain" id="PRO_5046572641" evidence="2">
    <location>
        <begin position="17"/>
        <end position="180"/>
    </location>
</feature>
<accession>A0ABN7SG68</accession>
<feature type="region of interest" description="Disordered" evidence="1">
    <location>
        <begin position="101"/>
        <end position="125"/>
    </location>
</feature>
<protein>
    <submittedName>
        <fullName evidence="3">Oidioi.mRNA.OKI2018_I69.XSR.g16472.t1.cds</fullName>
    </submittedName>
</protein>
<dbReference type="EMBL" id="OU015569">
    <property type="protein sequence ID" value="CAG5099351.1"/>
    <property type="molecule type" value="Genomic_DNA"/>
</dbReference>
<reference evidence="3 4" key="1">
    <citation type="submission" date="2021-04" db="EMBL/GenBank/DDBJ databases">
        <authorList>
            <person name="Bliznina A."/>
        </authorList>
    </citation>
    <scope>NUCLEOTIDE SEQUENCE [LARGE SCALE GENOMIC DNA]</scope>
</reference>
<feature type="compositionally biased region" description="Basic and acidic residues" evidence="1">
    <location>
        <begin position="101"/>
        <end position="121"/>
    </location>
</feature>
<keyword evidence="2" id="KW-0732">Signal</keyword>
<evidence type="ECO:0000313" key="4">
    <source>
        <dbReference type="Proteomes" id="UP001158576"/>
    </source>
</evidence>
<feature type="signal peptide" evidence="2">
    <location>
        <begin position="1"/>
        <end position="16"/>
    </location>
</feature>
<proteinExistence type="predicted"/>
<dbReference type="Proteomes" id="UP001158576">
    <property type="component" value="Chromosome XSR"/>
</dbReference>
<gene>
    <name evidence="3" type="ORF">OKIOD_LOCUS8030</name>
</gene>
<name>A0ABN7SG68_OIKDI</name>
<organism evidence="3 4">
    <name type="scientific">Oikopleura dioica</name>
    <name type="common">Tunicate</name>
    <dbReference type="NCBI Taxonomy" id="34765"/>
    <lineage>
        <taxon>Eukaryota</taxon>
        <taxon>Metazoa</taxon>
        <taxon>Chordata</taxon>
        <taxon>Tunicata</taxon>
        <taxon>Appendicularia</taxon>
        <taxon>Copelata</taxon>
        <taxon>Oikopleuridae</taxon>
        <taxon>Oikopleura</taxon>
    </lineage>
</organism>
<evidence type="ECO:0000313" key="3">
    <source>
        <dbReference type="EMBL" id="CAG5099351.1"/>
    </source>
</evidence>
<sequence length="180" mass="21305">MKLFLSLFSFLTFVSAGGFDFGFLKPEQMRPKSPVQLKSVENAHQRLEKLCDHLRRFNAAHLISHKGFFDNVFKINRICGKMMNKLSRKCADLTWPRPLEKTSRTRREENLNKDESRHSTDPYENPMEQLHKSGRNLFDWITAHLGECPNAEGHRRRIQLRIVDRFSRQFSKLQDENFQL</sequence>
<evidence type="ECO:0000256" key="1">
    <source>
        <dbReference type="SAM" id="MobiDB-lite"/>
    </source>
</evidence>
<keyword evidence="4" id="KW-1185">Reference proteome</keyword>